<feature type="region of interest" description="Disordered" evidence="1">
    <location>
        <begin position="1270"/>
        <end position="1319"/>
    </location>
</feature>
<feature type="compositionally biased region" description="Polar residues" evidence="1">
    <location>
        <begin position="209"/>
        <end position="219"/>
    </location>
</feature>
<keyword evidence="3" id="KW-1185">Reference proteome</keyword>
<gene>
    <name evidence="2" type="ORF">BESB_030550</name>
</gene>
<feature type="region of interest" description="Disordered" evidence="1">
    <location>
        <begin position="99"/>
        <end position="161"/>
    </location>
</feature>
<feature type="region of interest" description="Disordered" evidence="1">
    <location>
        <begin position="875"/>
        <end position="894"/>
    </location>
</feature>
<dbReference type="Proteomes" id="UP000224006">
    <property type="component" value="Chromosome XIII"/>
</dbReference>
<feature type="compositionally biased region" description="Low complexity" evidence="1">
    <location>
        <begin position="14"/>
        <end position="26"/>
    </location>
</feature>
<organism evidence="2 3">
    <name type="scientific">Besnoitia besnoiti</name>
    <name type="common">Apicomplexan protozoan</name>
    <dbReference type="NCBI Taxonomy" id="94643"/>
    <lineage>
        <taxon>Eukaryota</taxon>
        <taxon>Sar</taxon>
        <taxon>Alveolata</taxon>
        <taxon>Apicomplexa</taxon>
        <taxon>Conoidasida</taxon>
        <taxon>Coccidia</taxon>
        <taxon>Eucoccidiorida</taxon>
        <taxon>Eimeriorina</taxon>
        <taxon>Sarcocystidae</taxon>
        <taxon>Besnoitia</taxon>
    </lineage>
</organism>
<accession>A0A2A9M4E8</accession>
<evidence type="ECO:0000256" key="1">
    <source>
        <dbReference type="SAM" id="MobiDB-lite"/>
    </source>
</evidence>
<dbReference type="VEuPathDB" id="ToxoDB:BESB_030550"/>
<feature type="region of interest" description="Disordered" evidence="1">
    <location>
        <begin position="206"/>
        <end position="269"/>
    </location>
</feature>
<dbReference type="EMBL" id="NWUJ01000016">
    <property type="protein sequence ID" value="PFH31181.1"/>
    <property type="molecule type" value="Genomic_DNA"/>
</dbReference>
<name>A0A2A9M4E8_BESBE</name>
<protein>
    <submittedName>
        <fullName evidence="2">Uncharacterized protein</fullName>
    </submittedName>
</protein>
<feature type="compositionally biased region" description="Basic and acidic residues" evidence="1">
    <location>
        <begin position="1446"/>
        <end position="1463"/>
    </location>
</feature>
<feature type="compositionally biased region" description="Basic and acidic residues" evidence="1">
    <location>
        <begin position="875"/>
        <end position="886"/>
    </location>
</feature>
<feature type="compositionally biased region" description="Polar residues" evidence="1">
    <location>
        <begin position="104"/>
        <end position="129"/>
    </location>
</feature>
<sequence length="1490" mass="157911">MPRRATLLRRTRARPPSLREPSPRSALKARAWRVLPAALLPSRCLQPPLESPWSHEGARRPRASPTSCFASLSWRRLAQTLAAAPGAQRGDSPLVFELLPGRRNSLSPPSRQSCAPQNGLASAAGASQPSARFRGFSSCSSSAPGSAGSRSDSLPASFSSPASRASARSAAPRAASLASPAAQPSAVWQRLASLADETFSAASPGYIRSGQSLPPQRFSSPPPAEAARPALGLSLSPISGSASTPSPSYAGSPSSSGGNSSPREEAAPAAAASAVSAFASSAPLHFPRHESVRHLRGSAARGDETSEADGPAVVRVSRATPRAAGDRERRGLAKAGRPARRSRADAEEDIAKWRGRKPEELRSIQRERWLLELLTSRSPDALAGVQRELLAVLREREQHRVREEERIAKAGDARGARRRPAASTLRLASRGLPHFPYPPLVHGSRGLSLLFQALRETPAGAPCIGASGAQAAAGGEAPKPLSPAQKARAVHEVVRDLLYHLPHFSTSHVAIVLRLLTASLPAAWLSVSAAPPSDLRSAAQRAPSEHRQDAATRPFSSADSDENGLVTTSSSISRRGLHPPARLPRAGASASYLFLRDPMCFEAMTLAELRVELLAVLARRVSSPWLACFSPDEVVALLSFASHVVTSASFSSAAPCLDCGGATHGTSGAEGGASAASTRRQALRNNAKSADKAAVRRRLEDDVELRALLQRICAALQDKLDAFASLADLAVLAQALSRLESLEGRMLRAVGDRAGELLALRRAREERLATRRGLEGKGLCLEARRRRWGALSVEAGAEEDSEERQTDPYSAAAFQELVLKDLKSAAVLCTLMIRLGAVAPLFQRELFLWLSHVVRGLAAASHEAAELLLQASDARPDTREGARDGADASLTRAPAQDCDARGRVSLRDFSQRSSSFLPALATCLVDMLLQREREGRDLCLRRDSLEGTPETERDDQARQQPADASDEGCRGDGEGEENLGGKHGRGEALARAGHEAEDTFLFLATHGVRWLQSPVHTVSIVRALALLAKREALEWREKERERQLLSSGEDWRVICPQAGAHPSDEASLTSLSAPRAFASSESRYLTRLCRIQTTQARALQHLLSLLASSDLAGVSSSTLPAVALSAVATPATSASWEGAGSPSISRPSSCGPPLDFVRLRPLLMALLESAEAARRGRELPGRAGERGAEALALRLSLLLRQLVLATPFAHRESDKHATLIPSLRARPQELEWAFPLALRAAAAVACLLAPPRPRAPDPAASPPRLSLALEPQAARPGGSREVADRRGPAAGGSETGDDADGDAALPHVCSQPSSGVCESPQGEAALPALLAAVDALADASLSSLFLLRARAGSHAPRHPAAQALNALLLRLRALDPRNSASARDWSLPPKQAEGPSGAREPRGGGAAGSGDEANAKHHHPETQRPSEARAPSGPERAHAAQAQGDLSRKADEDGERQRPHADEDGAEDSVGELRRRVVDRLSSLAASLRR</sequence>
<feature type="region of interest" description="Disordered" evidence="1">
    <location>
        <begin position="1379"/>
        <end position="1475"/>
    </location>
</feature>
<reference evidence="2 3" key="1">
    <citation type="submission" date="2017-09" db="EMBL/GenBank/DDBJ databases">
        <title>Genome sequencing of Besnoitia besnoiti strain Bb-Ger1.</title>
        <authorList>
            <person name="Schares G."/>
            <person name="Venepally P."/>
            <person name="Lorenzi H.A."/>
        </authorList>
    </citation>
    <scope>NUCLEOTIDE SEQUENCE [LARGE SCALE GENOMIC DNA]</scope>
    <source>
        <strain evidence="2 3">Bb-Ger1</strain>
    </source>
</reference>
<comment type="caution">
    <text evidence="2">The sequence shown here is derived from an EMBL/GenBank/DDBJ whole genome shotgun (WGS) entry which is preliminary data.</text>
</comment>
<feature type="region of interest" description="Disordered" evidence="1">
    <location>
        <begin position="536"/>
        <end position="580"/>
    </location>
</feature>
<evidence type="ECO:0000313" key="3">
    <source>
        <dbReference type="Proteomes" id="UP000224006"/>
    </source>
</evidence>
<feature type="compositionally biased region" description="Low complexity" evidence="1">
    <location>
        <begin position="225"/>
        <end position="269"/>
    </location>
</feature>
<dbReference type="GeneID" id="40308107"/>
<feature type="compositionally biased region" description="Low complexity" evidence="1">
    <location>
        <begin position="130"/>
        <end position="161"/>
    </location>
</feature>
<dbReference type="KEGG" id="bbes:BESB_030550"/>
<feature type="compositionally biased region" description="Basic residues" evidence="1">
    <location>
        <begin position="1"/>
        <end position="13"/>
    </location>
</feature>
<feature type="region of interest" description="Disordered" evidence="1">
    <location>
        <begin position="293"/>
        <end position="346"/>
    </location>
</feature>
<feature type="compositionally biased region" description="Basic and acidic residues" evidence="1">
    <location>
        <begin position="940"/>
        <end position="957"/>
    </location>
</feature>
<evidence type="ECO:0000313" key="2">
    <source>
        <dbReference type="EMBL" id="PFH31181.1"/>
    </source>
</evidence>
<proteinExistence type="predicted"/>
<feature type="region of interest" description="Disordered" evidence="1">
    <location>
        <begin position="940"/>
        <end position="990"/>
    </location>
</feature>
<dbReference type="OrthoDB" id="10470733at2759"/>
<feature type="region of interest" description="Disordered" evidence="1">
    <location>
        <begin position="1"/>
        <end position="26"/>
    </location>
</feature>
<dbReference type="RefSeq" id="XP_029215190.1">
    <property type="nucleotide sequence ID" value="XM_029361723.1"/>
</dbReference>